<reference evidence="12" key="3">
    <citation type="submission" date="2023-05" db="EMBL/GenBank/DDBJ databases">
        <authorList>
            <person name="Smith C.H."/>
        </authorList>
    </citation>
    <scope>NUCLEOTIDE SEQUENCE</scope>
    <source>
        <strain evidence="12">CHS0354</strain>
        <tissue evidence="12">Mantle</tissue>
    </source>
</reference>
<keyword evidence="13" id="KW-1185">Reference proteome</keyword>
<evidence type="ECO:0000256" key="7">
    <source>
        <dbReference type="ARBA" id="ARBA00025861"/>
    </source>
</evidence>
<comment type="similarity">
    <text evidence="2 11">Belongs to the ALAD family.</text>
</comment>
<evidence type="ECO:0000256" key="11">
    <source>
        <dbReference type="RuleBase" id="RU004161"/>
    </source>
</evidence>
<dbReference type="AlphaFoldDB" id="A0AAE0WCW4"/>
<name>A0AAE0WCW4_9BIVA</name>
<evidence type="ECO:0000313" key="12">
    <source>
        <dbReference type="EMBL" id="KAK3608912.1"/>
    </source>
</evidence>
<dbReference type="Gene3D" id="3.20.20.70">
    <property type="entry name" value="Aldolase class I"/>
    <property type="match status" value="2"/>
</dbReference>
<feature type="active site" description="Schiff-base intermediate with substrate" evidence="9">
    <location>
        <position position="170"/>
    </location>
</feature>
<dbReference type="InterPro" id="IPR013785">
    <property type="entry name" value="Aldolase_TIM"/>
</dbReference>
<dbReference type="PANTHER" id="PTHR11458:SF0">
    <property type="entry name" value="DELTA-AMINOLEVULINIC ACID DEHYDRATASE"/>
    <property type="match status" value="1"/>
</dbReference>
<evidence type="ECO:0000313" key="13">
    <source>
        <dbReference type="Proteomes" id="UP001195483"/>
    </source>
</evidence>
<dbReference type="InterPro" id="IPR030656">
    <property type="entry name" value="ALAD_AS"/>
</dbReference>
<sequence>MLSRRPRRNRISTAVRELCAETGVRPADLVMPLFIQDGKGRADEIKNYAGYIQIDEGLKDKTASLSYNKDCFYLRSIADIKRRFPDLAVITDTAMDPYSSDGHDGIFSEGGRILNDETLEILGRMALAQAEAGADIIAPSDMMDGRVGYIRNALDNAGFQDKLILSYTAKYASSFYGPFRDALQSAPKHGDKKTYQMDMRNVREAMTEAELDVQEGADMLMVKPGLPYLDVISKLSQSFNIPVAAYNVSGEYAAVKFAALNGALDYRAAVTEILLSFKRAGADFILTYHASEAAQWLTEKA</sequence>
<dbReference type="Pfam" id="PF00490">
    <property type="entry name" value="ALAD"/>
    <property type="match status" value="2"/>
</dbReference>
<evidence type="ECO:0000256" key="3">
    <source>
        <dbReference type="ARBA" id="ARBA00023133"/>
    </source>
</evidence>
<dbReference type="NCBIfam" id="NF006762">
    <property type="entry name" value="PRK09283.1"/>
    <property type="match status" value="1"/>
</dbReference>
<dbReference type="GO" id="GO:0004655">
    <property type="term" value="F:porphobilinogen synthase activity"/>
    <property type="evidence" value="ECO:0007669"/>
    <property type="project" value="UniProtKB-EC"/>
</dbReference>
<dbReference type="PROSITE" id="PS00169">
    <property type="entry name" value="D_ALA_DEHYDRATASE"/>
    <property type="match status" value="1"/>
</dbReference>
<dbReference type="GO" id="GO:0008270">
    <property type="term" value="F:zinc ion binding"/>
    <property type="evidence" value="ECO:0007669"/>
    <property type="project" value="TreeGrafter"/>
</dbReference>
<dbReference type="GO" id="GO:0005829">
    <property type="term" value="C:cytosol"/>
    <property type="evidence" value="ECO:0007669"/>
    <property type="project" value="TreeGrafter"/>
</dbReference>
<comment type="caution">
    <text evidence="12">The sequence shown here is derived from an EMBL/GenBank/DDBJ whole genome shotgun (WGS) entry which is preliminary data.</text>
</comment>
<dbReference type="PIRSF" id="PIRSF001415">
    <property type="entry name" value="Porphbilin_synth"/>
    <property type="match status" value="1"/>
</dbReference>
<keyword evidence="4 10" id="KW-0456">Lyase</keyword>
<dbReference type="PANTHER" id="PTHR11458">
    <property type="entry name" value="DELTA-AMINOLEVULINIC ACID DEHYDRATASE"/>
    <property type="match status" value="1"/>
</dbReference>
<evidence type="ECO:0000256" key="1">
    <source>
        <dbReference type="ARBA" id="ARBA00004694"/>
    </source>
</evidence>
<accession>A0AAE0WCW4</accession>
<evidence type="ECO:0000256" key="2">
    <source>
        <dbReference type="ARBA" id="ARBA00008055"/>
    </source>
</evidence>
<keyword evidence="3" id="KW-0350">Heme biosynthesis</keyword>
<feature type="active site" description="Schiff-base intermediate with substrate" evidence="9">
    <location>
        <position position="223"/>
    </location>
</feature>
<evidence type="ECO:0000256" key="5">
    <source>
        <dbReference type="ARBA" id="ARBA00023244"/>
    </source>
</evidence>
<dbReference type="PRINTS" id="PR00144">
    <property type="entry name" value="DALDHYDRTASE"/>
</dbReference>
<dbReference type="SUPFAM" id="SSF51569">
    <property type="entry name" value="Aldolase"/>
    <property type="match status" value="1"/>
</dbReference>
<dbReference type="Proteomes" id="UP001195483">
    <property type="component" value="Unassembled WGS sequence"/>
</dbReference>
<gene>
    <name evidence="12" type="ORF">CHS0354_006953</name>
</gene>
<dbReference type="InterPro" id="IPR001731">
    <property type="entry name" value="ALAD"/>
</dbReference>
<protein>
    <recommendedName>
        <fullName evidence="10">Delta-aminolevulinic acid dehydratase</fullName>
        <ecNumber evidence="10">4.2.1.24</ecNumber>
    </recommendedName>
</protein>
<reference evidence="12" key="1">
    <citation type="journal article" date="2021" name="Genome Biol. Evol.">
        <title>A High-Quality Reference Genome for a Parasitic Bivalve with Doubly Uniparental Inheritance (Bivalvia: Unionida).</title>
        <authorList>
            <person name="Smith C.H."/>
        </authorList>
    </citation>
    <scope>NUCLEOTIDE SEQUENCE</scope>
    <source>
        <strain evidence="12">CHS0354</strain>
    </source>
</reference>
<evidence type="ECO:0000256" key="8">
    <source>
        <dbReference type="ARBA" id="ARBA00047651"/>
    </source>
</evidence>
<organism evidence="12 13">
    <name type="scientific">Potamilus streckersoni</name>
    <dbReference type="NCBI Taxonomy" id="2493646"/>
    <lineage>
        <taxon>Eukaryota</taxon>
        <taxon>Metazoa</taxon>
        <taxon>Spiralia</taxon>
        <taxon>Lophotrochozoa</taxon>
        <taxon>Mollusca</taxon>
        <taxon>Bivalvia</taxon>
        <taxon>Autobranchia</taxon>
        <taxon>Heteroconchia</taxon>
        <taxon>Palaeoheterodonta</taxon>
        <taxon>Unionida</taxon>
        <taxon>Unionoidea</taxon>
        <taxon>Unionidae</taxon>
        <taxon>Ambleminae</taxon>
        <taxon>Lampsilini</taxon>
        <taxon>Potamilus</taxon>
    </lineage>
</organism>
<reference evidence="12" key="2">
    <citation type="journal article" date="2021" name="Genome Biol. Evol.">
        <title>Developing a high-quality reference genome for a parasitic bivalve with doubly uniparental inheritance (Bivalvia: Unionida).</title>
        <authorList>
            <person name="Smith C.H."/>
        </authorList>
    </citation>
    <scope>NUCLEOTIDE SEQUENCE</scope>
    <source>
        <strain evidence="12">CHS0354</strain>
        <tissue evidence="12">Mantle</tissue>
    </source>
</reference>
<dbReference type="SMART" id="SM01004">
    <property type="entry name" value="ALAD"/>
    <property type="match status" value="1"/>
</dbReference>
<evidence type="ECO:0000256" key="4">
    <source>
        <dbReference type="ARBA" id="ARBA00023239"/>
    </source>
</evidence>
<comment type="function">
    <text evidence="6">Catalyzes an early step in the biosynthesis of tetrapyrroles. Binds two molecules of 5-aminolevulinate per subunit, each at a distinct site, and catalyzes their condensation to form porphobilinogen.</text>
</comment>
<dbReference type="GO" id="GO:0006783">
    <property type="term" value="P:heme biosynthetic process"/>
    <property type="evidence" value="ECO:0007669"/>
    <property type="project" value="UniProtKB-KW"/>
</dbReference>
<keyword evidence="5 10" id="KW-0627">Porphyrin biosynthesis</keyword>
<comment type="catalytic activity">
    <reaction evidence="8 10">
        <text>2 5-aminolevulinate = porphobilinogen + 2 H2O + H(+)</text>
        <dbReference type="Rhea" id="RHEA:24064"/>
        <dbReference type="ChEBI" id="CHEBI:15377"/>
        <dbReference type="ChEBI" id="CHEBI:15378"/>
        <dbReference type="ChEBI" id="CHEBI:58126"/>
        <dbReference type="ChEBI" id="CHEBI:356416"/>
        <dbReference type="EC" id="4.2.1.24"/>
    </reaction>
</comment>
<evidence type="ECO:0000256" key="9">
    <source>
        <dbReference type="PIRSR" id="PIRSR001415-1"/>
    </source>
</evidence>
<dbReference type="EMBL" id="JAEAOA010000469">
    <property type="protein sequence ID" value="KAK3608912.1"/>
    <property type="molecule type" value="Genomic_DNA"/>
</dbReference>
<evidence type="ECO:0000256" key="10">
    <source>
        <dbReference type="RuleBase" id="RU000515"/>
    </source>
</evidence>
<comment type="subunit">
    <text evidence="7">Homooctamer; active form. Homohexamer; low activity form.</text>
</comment>
<dbReference type="EC" id="4.2.1.24" evidence="10"/>
<evidence type="ECO:0000256" key="6">
    <source>
        <dbReference type="ARBA" id="ARBA00025628"/>
    </source>
</evidence>
<comment type="pathway">
    <text evidence="1">Porphyrin-containing compound metabolism; protoporphyrin-IX biosynthesis; coproporphyrinogen-III from 5-aminolevulinate: step 1/4.</text>
</comment>
<proteinExistence type="inferred from homology"/>